<dbReference type="PROSITE" id="PS50082">
    <property type="entry name" value="WD_REPEATS_2"/>
    <property type="match status" value="7"/>
</dbReference>
<dbReference type="InterPro" id="IPR001680">
    <property type="entry name" value="WD40_rpt"/>
</dbReference>
<keyword evidence="4" id="KW-0539">Nucleus</keyword>
<gene>
    <name evidence="10" type="ORF">G210_3949</name>
</gene>
<evidence type="ECO:0000256" key="1">
    <source>
        <dbReference type="ARBA" id="ARBA00004604"/>
    </source>
</evidence>
<feature type="repeat" description="WD" evidence="9">
    <location>
        <begin position="420"/>
        <end position="461"/>
    </location>
</feature>
<dbReference type="SMART" id="SM00320">
    <property type="entry name" value="WD40"/>
    <property type="match status" value="8"/>
</dbReference>
<dbReference type="FunFam" id="2.130.10.10:FF:000092">
    <property type="entry name" value="notchless protein homolog"/>
    <property type="match status" value="1"/>
</dbReference>
<dbReference type="eggNOG" id="KOG0271">
    <property type="taxonomic scope" value="Eukaryota"/>
</dbReference>
<comment type="subcellular location">
    <subcellularLocation>
        <location evidence="1">Nucleus</location>
        <location evidence="1">Nucleolus</location>
    </subcellularLocation>
</comment>
<dbReference type="Gene3D" id="2.130.10.10">
    <property type="entry name" value="YVTN repeat-like/Quinoprotein amine dehydrogenase"/>
    <property type="match status" value="1"/>
</dbReference>
<dbReference type="STRING" id="1245528.M3JTZ9"/>
<evidence type="ECO:0000256" key="7">
    <source>
        <dbReference type="ARBA" id="ARBA00077034"/>
    </source>
</evidence>
<dbReference type="OrthoDB" id="10267436at2759"/>
<dbReference type="CDD" id="cd00200">
    <property type="entry name" value="WD40"/>
    <property type="match status" value="1"/>
</dbReference>
<evidence type="ECO:0000256" key="9">
    <source>
        <dbReference type="PROSITE-ProRule" id="PRU00221"/>
    </source>
</evidence>
<evidence type="ECO:0000256" key="5">
    <source>
        <dbReference type="ARBA" id="ARBA00061016"/>
    </source>
</evidence>
<dbReference type="HOGENOM" id="CLU_368801_0_0_1"/>
<evidence type="ECO:0000256" key="8">
    <source>
        <dbReference type="ARBA" id="ARBA00080836"/>
    </source>
</evidence>
<evidence type="ECO:0000256" key="3">
    <source>
        <dbReference type="ARBA" id="ARBA00022737"/>
    </source>
</evidence>
<dbReference type="GO" id="GO:0000027">
    <property type="term" value="P:ribosomal large subunit assembly"/>
    <property type="evidence" value="ECO:0007669"/>
    <property type="project" value="TreeGrafter"/>
</dbReference>
<feature type="repeat" description="WD" evidence="9">
    <location>
        <begin position="377"/>
        <end position="419"/>
    </location>
</feature>
<evidence type="ECO:0000256" key="4">
    <source>
        <dbReference type="ARBA" id="ARBA00023242"/>
    </source>
</evidence>
<keyword evidence="11" id="KW-1185">Reference proteome</keyword>
<dbReference type="PRINTS" id="PR00320">
    <property type="entry name" value="GPROTEINBRPT"/>
</dbReference>
<keyword evidence="3" id="KW-0677">Repeat</keyword>
<feature type="repeat" description="WD" evidence="9">
    <location>
        <begin position="680"/>
        <end position="721"/>
    </location>
</feature>
<dbReference type="InterPro" id="IPR019775">
    <property type="entry name" value="WD40_repeat_CS"/>
</dbReference>
<dbReference type="InterPro" id="IPR036322">
    <property type="entry name" value="WD40_repeat_dom_sf"/>
</dbReference>
<dbReference type="Pfam" id="PF00400">
    <property type="entry name" value="WD40"/>
    <property type="match status" value="7"/>
</dbReference>
<keyword evidence="2 9" id="KW-0853">WD repeat</keyword>
<evidence type="ECO:0000256" key="6">
    <source>
        <dbReference type="ARBA" id="ARBA00068030"/>
    </source>
</evidence>
<dbReference type="PROSITE" id="PS00678">
    <property type="entry name" value="WD_REPEATS_1"/>
    <property type="match status" value="3"/>
</dbReference>
<feature type="repeat" description="WD" evidence="9">
    <location>
        <begin position="638"/>
        <end position="670"/>
    </location>
</feature>
<comment type="caution">
    <text evidence="10">The sequence shown here is derived from an EMBL/GenBank/DDBJ whole genome shotgun (WGS) entry which is preliminary data.</text>
</comment>
<dbReference type="InterPro" id="IPR001632">
    <property type="entry name" value="WD40_G-protein_beta-like"/>
</dbReference>
<dbReference type="PROSITE" id="PS50294">
    <property type="entry name" value="WD_REPEATS_REGION"/>
    <property type="match status" value="7"/>
</dbReference>
<organism evidence="10 11">
    <name type="scientific">Candida maltosa (strain Xu316)</name>
    <name type="common">Yeast</name>
    <dbReference type="NCBI Taxonomy" id="1245528"/>
    <lineage>
        <taxon>Eukaryota</taxon>
        <taxon>Fungi</taxon>
        <taxon>Dikarya</taxon>
        <taxon>Ascomycota</taxon>
        <taxon>Saccharomycotina</taxon>
        <taxon>Pichiomycetes</taxon>
        <taxon>Debaryomycetaceae</taxon>
        <taxon>Candida/Lodderomyces clade</taxon>
        <taxon>Candida</taxon>
    </lineage>
</organism>
<name>M3JTZ9_CANMX</name>
<evidence type="ECO:0000313" key="11">
    <source>
        <dbReference type="Proteomes" id="UP000011777"/>
    </source>
</evidence>
<dbReference type="EMBL" id="AOGT01002304">
    <property type="protein sequence ID" value="EMG45839.1"/>
    <property type="molecule type" value="Genomic_DNA"/>
</dbReference>
<dbReference type="InterPro" id="IPR020472">
    <property type="entry name" value="WD40_PAC1"/>
</dbReference>
<reference evidence="10 11" key="1">
    <citation type="submission" date="2013-02" db="EMBL/GenBank/DDBJ databases">
        <title>Genome sequence of Candida maltosa Xu316, a potential industrial strain for xylitol and ethanol production.</title>
        <authorList>
            <person name="Yu J."/>
            <person name="Wang Q."/>
            <person name="Geng X."/>
            <person name="Bao W."/>
            <person name="He P."/>
            <person name="Cai J."/>
        </authorList>
    </citation>
    <scope>NUCLEOTIDE SEQUENCE [LARGE SCALE GENOMIC DNA]</scope>
    <source>
        <strain evidence="11">Xu316</strain>
    </source>
</reference>
<dbReference type="PANTHER" id="PTHR19848:SF0">
    <property type="entry name" value="NOTCHLESS PROTEIN HOMOLOG 1"/>
    <property type="match status" value="1"/>
</dbReference>
<dbReference type="AlphaFoldDB" id="M3JTZ9"/>
<dbReference type="Proteomes" id="UP000011777">
    <property type="component" value="Unassembled WGS sequence"/>
</dbReference>
<sequence>MLIINEFHELLKTYKLELSSVYEDIILKHHIDMNATLIENKSAPENEKQPIPELPINSDLLKTSPVSKYESHVNSLISNLKNKCINENSLIFLLGYLDTKFRPYKAKSQDSAESSSFQSFSDKGRVVLSPSKVHKSVDLKIVFYHDWYHNSLHFQNNHVSKTPNKPITIEKSQLKLVYVAEVTLGMRTLSPAYFDTDSEFYYESDDLYNGTYQIRDLSLKENNVLPDIASSQNVGDVTLFDGANIESSFILDKAKNEGHDTDVDNEVVADSEDEIPVISSSSLTFLYNNNTNHGYCHSATVEETKERSSTESDDPVPYTFSLLNSEDEKNKMVDIKDNLYHSVLKPGIKTTEDFLTLVYTPRAIFKVKPITRSNAAIAGHGSTILCIAFSPNDSGRMCSGAGDSTARIWDCNTQTPLVTLSGHSNWVLCVAYSPDGTMIATGSMDNTIRLWEAKTGKPIGKPLTGHSKWVSSLSWEPLHLVGVKDQPRLVSGSKDGTVKVWDTVTRNCTFTMSGHTNAVSCVKWSGSNLVYSASHDKTIKSWDISANGKCIQTLKSHAHWVNHLSLSTDYVLRKGGFDHTTTRSTEYSPEELRSRALQAYEKVAKLNGVISERLVSASDDFTMYFWEPLKSSKPVLRMTGHQKLVNHVNFSPDGRYVVSSSFDNSIKLWDGIRGTFVSTLRGHVAPVYQTAWSADNRLLVSCSKDTTLKVWDIRTKKLSVDLPGHADEVYAVDWSLDGKRVASGGKDKMIRLWSH</sequence>
<proteinExistence type="inferred from homology"/>
<feature type="repeat" description="WD" evidence="9">
    <location>
        <begin position="512"/>
        <end position="545"/>
    </location>
</feature>
<feature type="repeat" description="WD" evidence="9">
    <location>
        <begin position="722"/>
        <end position="755"/>
    </location>
</feature>
<dbReference type="InterPro" id="IPR015943">
    <property type="entry name" value="WD40/YVTN_repeat-like_dom_sf"/>
</dbReference>
<feature type="repeat" description="WD" evidence="9">
    <location>
        <begin position="463"/>
        <end position="511"/>
    </location>
</feature>
<dbReference type="SUPFAM" id="SSF50978">
    <property type="entry name" value="WD40 repeat-like"/>
    <property type="match status" value="1"/>
</dbReference>
<comment type="similarity">
    <text evidence="5">Belongs to the NLE1/RSA4 family.</text>
</comment>
<dbReference type="PANTHER" id="PTHR19848">
    <property type="entry name" value="WD40 REPEAT PROTEIN"/>
    <property type="match status" value="1"/>
</dbReference>
<accession>M3JTZ9</accession>
<protein>
    <recommendedName>
        <fullName evidence="6">Ribosome assembly protein 4</fullName>
    </recommendedName>
    <alternativeName>
        <fullName evidence="8">Notchless protein homolog 1</fullName>
    </alternativeName>
    <alternativeName>
        <fullName evidence="7">Ribosome biogenesis factor RSA4</fullName>
    </alternativeName>
</protein>
<evidence type="ECO:0000256" key="2">
    <source>
        <dbReference type="ARBA" id="ARBA00022574"/>
    </source>
</evidence>
<dbReference type="PRINTS" id="PR00319">
    <property type="entry name" value="GPROTEINB"/>
</dbReference>
<evidence type="ECO:0000313" key="10">
    <source>
        <dbReference type="EMBL" id="EMG45839.1"/>
    </source>
</evidence>
<dbReference type="GO" id="GO:0005730">
    <property type="term" value="C:nucleolus"/>
    <property type="evidence" value="ECO:0007669"/>
    <property type="project" value="UniProtKB-SubCell"/>
</dbReference>